<name>A0AAV5SCJ6_9BILA</name>
<comment type="caution">
    <text evidence="1">The sequence shown here is derived from an EMBL/GenBank/DDBJ whole genome shotgun (WGS) entry which is preliminary data.</text>
</comment>
<dbReference type="InterPro" id="IPR053123">
    <property type="entry name" value="CPG4-like"/>
</dbReference>
<proteinExistence type="predicted"/>
<organism evidence="1 2">
    <name type="scientific">Pristionchus entomophagus</name>
    <dbReference type="NCBI Taxonomy" id="358040"/>
    <lineage>
        <taxon>Eukaryota</taxon>
        <taxon>Metazoa</taxon>
        <taxon>Ecdysozoa</taxon>
        <taxon>Nematoda</taxon>
        <taxon>Chromadorea</taxon>
        <taxon>Rhabditida</taxon>
        <taxon>Rhabditina</taxon>
        <taxon>Diplogasteromorpha</taxon>
        <taxon>Diplogasteroidea</taxon>
        <taxon>Neodiplogasteridae</taxon>
        <taxon>Pristionchus</taxon>
    </lineage>
</organism>
<gene>
    <name evidence="1" type="ORF">PENTCL1PPCAC_563</name>
</gene>
<dbReference type="AlphaFoldDB" id="A0AAV5SCJ6"/>
<dbReference type="Proteomes" id="UP001432027">
    <property type="component" value="Unassembled WGS sequence"/>
</dbReference>
<feature type="non-terminal residue" evidence="1">
    <location>
        <position position="1"/>
    </location>
</feature>
<sequence length="147" mass="16160">GLIAASLLFVFSECSQKWDTKWDKNVILGGPEENMGDKRVVGDAPKGNGVCYWQGGFWCNPGNYCEEGYRYVSQHKQSTYSQFAGESGALCWMGTRYLCCLEGHVKKDPLTSCREGSGPSCKGDEQLLTFASWTNANKCCDAGTIVE</sequence>
<dbReference type="PANTHER" id="PTHR37442">
    <property type="entry name" value="F18A1.7 PROTEIN-RELATED"/>
    <property type="match status" value="1"/>
</dbReference>
<evidence type="ECO:0000313" key="2">
    <source>
        <dbReference type="Proteomes" id="UP001432027"/>
    </source>
</evidence>
<protein>
    <submittedName>
        <fullName evidence="1">Uncharacterized protein</fullName>
    </submittedName>
</protein>
<reference evidence="1" key="1">
    <citation type="submission" date="2023-10" db="EMBL/GenBank/DDBJ databases">
        <title>Genome assembly of Pristionchus species.</title>
        <authorList>
            <person name="Yoshida K."/>
            <person name="Sommer R.J."/>
        </authorList>
    </citation>
    <scope>NUCLEOTIDE SEQUENCE</scope>
    <source>
        <strain evidence="1">RS0144</strain>
    </source>
</reference>
<dbReference type="EMBL" id="BTSX01000001">
    <property type="protein sequence ID" value="GMS78388.1"/>
    <property type="molecule type" value="Genomic_DNA"/>
</dbReference>
<keyword evidence="2" id="KW-1185">Reference proteome</keyword>
<evidence type="ECO:0000313" key="1">
    <source>
        <dbReference type="EMBL" id="GMS78388.1"/>
    </source>
</evidence>
<dbReference type="PANTHER" id="PTHR37442:SF1">
    <property type="entry name" value="CHONDROITIN PROTEOGLYCAN 4 DOMAIN-CONTAINING PROTEIN"/>
    <property type="match status" value="1"/>
</dbReference>
<accession>A0AAV5SCJ6</accession>